<dbReference type="SUPFAM" id="SSF53223">
    <property type="entry name" value="Aminoacid dehydrogenase-like, N-terminal domain"/>
    <property type="match status" value="1"/>
</dbReference>
<dbReference type="InterPro" id="IPR036291">
    <property type="entry name" value="NAD(P)-bd_dom_sf"/>
</dbReference>
<feature type="binding site" evidence="7">
    <location>
        <position position="115"/>
    </location>
    <ligand>
        <name>substrate</name>
    </ligand>
</feature>
<dbReference type="InterPro" id="IPR046346">
    <property type="entry name" value="Aminoacid_DH-like_N_sf"/>
</dbReference>
<dbReference type="PANTHER" id="PTHR43571">
    <property type="entry name" value="NADP-SPECIFIC GLUTAMATE DEHYDROGENASE 1-RELATED"/>
    <property type="match status" value="1"/>
</dbReference>
<feature type="binding site" evidence="7">
    <location>
        <position position="210"/>
    </location>
    <ligand>
        <name>NAD(+)</name>
        <dbReference type="ChEBI" id="CHEBI:57540"/>
    </ligand>
</feature>
<proteinExistence type="inferred from homology"/>
<evidence type="ECO:0000259" key="10">
    <source>
        <dbReference type="SMART" id="SM00839"/>
    </source>
</evidence>
<keyword evidence="12" id="KW-1185">Reference proteome</keyword>
<feature type="binding site" evidence="7">
    <location>
        <position position="112"/>
    </location>
    <ligand>
        <name>substrate</name>
    </ligand>
</feature>
<feature type="binding site" evidence="7">
    <location>
        <position position="91"/>
    </location>
    <ligand>
        <name>substrate</name>
    </ligand>
</feature>
<dbReference type="PRINTS" id="PR00082">
    <property type="entry name" value="GLFDHDRGNASE"/>
</dbReference>
<dbReference type="FunFam" id="3.40.50.720:FF:000030">
    <property type="entry name" value="Glutamate dehydrogenase"/>
    <property type="match status" value="1"/>
</dbReference>
<dbReference type="AlphaFoldDB" id="A0A347WJD8"/>
<dbReference type="Proteomes" id="UP000263232">
    <property type="component" value="Chromosome"/>
</dbReference>
<feature type="binding site" evidence="7">
    <location>
        <position position="241"/>
    </location>
    <ligand>
        <name>NAD(+)</name>
        <dbReference type="ChEBI" id="CHEBI:57540"/>
    </ligand>
</feature>
<dbReference type="GO" id="GO:0004354">
    <property type="term" value="F:glutamate dehydrogenase (NADP+) activity"/>
    <property type="evidence" value="ECO:0007669"/>
    <property type="project" value="TreeGrafter"/>
</dbReference>
<comment type="subunit">
    <text evidence="2">Homohexamer.</text>
</comment>
<keyword evidence="4 5" id="KW-0560">Oxidoreductase</keyword>
<protein>
    <recommendedName>
        <fullName evidence="3 5">Glutamate dehydrogenase</fullName>
    </recommendedName>
</protein>
<dbReference type="Pfam" id="PF02812">
    <property type="entry name" value="ELFV_dehydrog_N"/>
    <property type="match status" value="1"/>
</dbReference>
<evidence type="ECO:0000256" key="5">
    <source>
        <dbReference type="PIRNR" id="PIRNR000185"/>
    </source>
</evidence>
<comment type="similarity">
    <text evidence="1 5 9">Belongs to the Glu/Leu/Phe/Val dehydrogenases family.</text>
</comment>
<evidence type="ECO:0000256" key="2">
    <source>
        <dbReference type="ARBA" id="ARBA00011643"/>
    </source>
</evidence>
<evidence type="ECO:0000256" key="3">
    <source>
        <dbReference type="ARBA" id="ARBA00012896"/>
    </source>
</evidence>
<dbReference type="InterPro" id="IPR006095">
    <property type="entry name" value="Glu/Leu/Phe/Val/Trp_DH"/>
</dbReference>
<keyword evidence="7" id="KW-0520">NAD</keyword>
<dbReference type="SMART" id="SM00839">
    <property type="entry name" value="ELFV_dehydrog"/>
    <property type="match status" value="1"/>
</dbReference>
<evidence type="ECO:0000256" key="9">
    <source>
        <dbReference type="RuleBase" id="RU004417"/>
    </source>
</evidence>
<dbReference type="GO" id="GO:0005829">
    <property type="term" value="C:cytosol"/>
    <property type="evidence" value="ECO:0007669"/>
    <property type="project" value="TreeGrafter"/>
</dbReference>
<dbReference type="Gene3D" id="3.40.50.10860">
    <property type="entry name" value="Leucine Dehydrogenase, chain A, domain 1"/>
    <property type="match status" value="1"/>
</dbReference>
<evidence type="ECO:0000256" key="8">
    <source>
        <dbReference type="PIRSR" id="PIRSR000185-3"/>
    </source>
</evidence>
<dbReference type="InterPro" id="IPR050724">
    <property type="entry name" value="Glu_Leu_Phe_Val_DH"/>
</dbReference>
<dbReference type="InterPro" id="IPR033524">
    <property type="entry name" value="Glu/Leu/Phe/Val_DH_AS"/>
</dbReference>
<feature type="binding site" evidence="7">
    <location>
        <position position="378"/>
    </location>
    <ligand>
        <name>substrate</name>
    </ligand>
</feature>
<feature type="binding site" evidence="7">
    <location>
        <position position="166"/>
    </location>
    <ligand>
        <name>substrate</name>
    </ligand>
</feature>
<keyword evidence="7" id="KW-0547">Nucleotide-binding</keyword>
<dbReference type="InterPro" id="IPR006097">
    <property type="entry name" value="Glu/Leu/Phe/Val/Trp_DH_dimer"/>
</dbReference>
<dbReference type="FunFam" id="3.40.50.10860:FF:000002">
    <property type="entry name" value="Glutamate dehydrogenase"/>
    <property type="match status" value="1"/>
</dbReference>
<dbReference type="KEGG" id="abae:CL176_03640"/>
<evidence type="ECO:0000256" key="7">
    <source>
        <dbReference type="PIRSR" id="PIRSR000185-2"/>
    </source>
</evidence>
<dbReference type="NCBIfam" id="NF006929">
    <property type="entry name" value="PRK09414.1"/>
    <property type="match status" value="1"/>
</dbReference>
<organism evidence="11 12">
    <name type="scientific">Suicoccus acidiformans</name>
    <dbReference type="NCBI Taxonomy" id="2036206"/>
    <lineage>
        <taxon>Bacteria</taxon>
        <taxon>Bacillati</taxon>
        <taxon>Bacillota</taxon>
        <taxon>Bacilli</taxon>
        <taxon>Lactobacillales</taxon>
        <taxon>Aerococcaceae</taxon>
        <taxon>Suicoccus</taxon>
    </lineage>
</organism>
<dbReference type="GO" id="GO:0000166">
    <property type="term" value="F:nucleotide binding"/>
    <property type="evidence" value="ECO:0007669"/>
    <property type="project" value="UniProtKB-KW"/>
</dbReference>
<dbReference type="PROSITE" id="PS00074">
    <property type="entry name" value="GLFV_DEHYDROGENASE"/>
    <property type="match status" value="1"/>
</dbReference>
<dbReference type="Gene3D" id="1.10.285.10">
    <property type="entry name" value="Glutamate Dehydrogenase, chain A, domain 3"/>
    <property type="match status" value="2"/>
</dbReference>
<dbReference type="SUPFAM" id="SSF51735">
    <property type="entry name" value="NAD(P)-binding Rossmann-fold domains"/>
    <property type="match status" value="1"/>
</dbReference>
<accession>A0A347WJD8</accession>
<dbReference type="PIRSF" id="PIRSF000185">
    <property type="entry name" value="Glu_DH"/>
    <property type="match status" value="1"/>
</dbReference>
<evidence type="ECO:0000256" key="1">
    <source>
        <dbReference type="ARBA" id="ARBA00006382"/>
    </source>
</evidence>
<dbReference type="PANTHER" id="PTHR43571:SF1">
    <property type="entry name" value="NADP-SPECIFIC GLUTAMATE DEHYDROGENASE 1-RELATED"/>
    <property type="match status" value="1"/>
</dbReference>
<reference evidence="11 12" key="1">
    <citation type="submission" date="2017-09" db="EMBL/GenBank/DDBJ databases">
        <title>Complete genome sequence of Oxytococcus suis strain ZY16052.</title>
        <authorList>
            <person name="Li F."/>
        </authorList>
    </citation>
    <scope>NUCLEOTIDE SEQUENCE [LARGE SCALE GENOMIC DNA]</scope>
    <source>
        <strain evidence="11 12">ZY16052</strain>
    </source>
</reference>
<dbReference type="InterPro" id="IPR006096">
    <property type="entry name" value="Glu/Leu/Phe/Val/Trp_DH_C"/>
</dbReference>
<evidence type="ECO:0000313" key="12">
    <source>
        <dbReference type="Proteomes" id="UP000263232"/>
    </source>
</evidence>
<evidence type="ECO:0000256" key="6">
    <source>
        <dbReference type="PIRSR" id="PIRSR000185-1"/>
    </source>
</evidence>
<feature type="domain" description="Glutamate/phenylalanine/leucine/valine/L-tryptophan dehydrogenase C-terminal" evidence="10">
    <location>
        <begin position="203"/>
        <end position="444"/>
    </location>
</feature>
<feature type="site" description="Important for catalysis" evidence="8">
    <location>
        <position position="167"/>
    </location>
</feature>
<evidence type="ECO:0000313" key="11">
    <source>
        <dbReference type="EMBL" id="AXY25195.1"/>
    </source>
</evidence>
<sequence length="446" mass="49044">MKNAYVNRVYDNLEKKYSHEVEFLQAVHEFFEAIEPVIDEHPEYEKDAILERLVEPDRIISFRVPWVDDEGQVQINTAYRVQFSSLNGPYKGGIRFHPSVNQSIMKFLGFEQTFKNSLTGLPIGGAKGGSDFDPKNKSEHEIMRFVQSFTTELSKYIGADEDVPAGDIGVGGREIGYMIGQYKRINGPEAGVFTGKPVPAGGSLGRTEATGHGLIYFLRNMVEEVGETLEGKKVMISGSGNVAYYAARKVTELGGIVVTMSDSNSAVYDPEGLDLDTIQALKVDDRERIARYTEEHPDVTHIEGSVWDADIDADIALPCATQNEIDGDQAQRLVDNGVKIVAEGANMPNNSDAVKVYRENGVHYAPGKASNAGGVAVSALEMSQNSIRLQWTAERVEEELETIMNDIFQNCVEAAARYGRELDYAAGADIASFENIVTLMQIHGAV</sequence>
<dbReference type="OrthoDB" id="9803297at2"/>
<dbReference type="EMBL" id="CP023434">
    <property type="protein sequence ID" value="AXY25195.1"/>
    <property type="molecule type" value="Genomic_DNA"/>
</dbReference>
<dbReference type="GO" id="GO:0006537">
    <property type="term" value="P:glutamate biosynthetic process"/>
    <property type="evidence" value="ECO:0007669"/>
    <property type="project" value="TreeGrafter"/>
</dbReference>
<gene>
    <name evidence="11" type="ORF">CL176_03640</name>
</gene>
<dbReference type="Pfam" id="PF00208">
    <property type="entry name" value="ELFV_dehydrog"/>
    <property type="match status" value="1"/>
</dbReference>
<dbReference type="FunFam" id="1.10.285.10:FF:000001">
    <property type="entry name" value="Glutamate dehydrogenase"/>
    <property type="match status" value="1"/>
</dbReference>
<dbReference type="Gene3D" id="3.40.50.720">
    <property type="entry name" value="NAD(P)-binding Rossmann-like Domain"/>
    <property type="match status" value="1"/>
</dbReference>
<feature type="active site" description="Proton donor" evidence="6">
    <location>
        <position position="127"/>
    </location>
</feature>
<evidence type="ECO:0000256" key="4">
    <source>
        <dbReference type="ARBA" id="ARBA00023002"/>
    </source>
</evidence>
<dbReference type="InterPro" id="IPR014362">
    <property type="entry name" value="Glu_DH"/>
</dbReference>
<name>A0A347WJD8_9LACT</name>